<dbReference type="EMBL" id="MHVL01000007">
    <property type="protein sequence ID" value="OHA93867.1"/>
    <property type="molecule type" value="Genomic_DNA"/>
</dbReference>
<evidence type="ECO:0000256" key="4">
    <source>
        <dbReference type="ARBA" id="ARBA00022763"/>
    </source>
</evidence>
<evidence type="ECO:0000256" key="6">
    <source>
        <dbReference type="ARBA" id="ARBA00049348"/>
    </source>
</evidence>
<dbReference type="InterPro" id="IPR036388">
    <property type="entry name" value="WH-like_DNA-bd_sf"/>
</dbReference>
<dbReference type="CDD" id="cd06445">
    <property type="entry name" value="ATase"/>
    <property type="match status" value="1"/>
</dbReference>
<gene>
    <name evidence="8" type="ORF">A2W58_00285</name>
</gene>
<dbReference type="NCBIfam" id="TIGR00589">
    <property type="entry name" value="ogt"/>
    <property type="match status" value="1"/>
</dbReference>
<proteinExistence type="predicted"/>
<feature type="domain" description="Methylated-DNA-[protein]-cysteine S-methyltransferase DNA binding" evidence="7">
    <location>
        <begin position="4"/>
        <end position="81"/>
    </location>
</feature>
<organism evidence="8 9">
    <name type="scientific">Candidatus Zambryskibacteria bacterium RIFCSPHIGHO2_02_38_10.5</name>
    <dbReference type="NCBI Taxonomy" id="1802742"/>
    <lineage>
        <taxon>Bacteria</taxon>
        <taxon>Candidatus Zambryskiibacteriota</taxon>
    </lineage>
</organism>
<dbReference type="Gene3D" id="1.10.10.10">
    <property type="entry name" value="Winged helix-like DNA-binding domain superfamily/Winged helix DNA-binding domain"/>
    <property type="match status" value="1"/>
</dbReference>
<sequence length="85" mass="9628">MKTFGDKVREVVKKIPKGKVLTYGEVARRAGNKKAYRAVGNILNKNYDKNIPCHRVIRSDGTPGGYNRGTAKKKEMLIVEGYRFK</sequence>
<dbReference type="InterPro" id="IPR036217">
    <property type="entry name" value="MethylDNA_cys_MeTrfase_DNAb"/>
</dbReference>
<dbReference type="SUPFAM" id="SSF46767">
    <property type="entry name" value="Methylated DNA-protein cysteine methyltransferase, C-terminal domain"/>
    <property type="match status" value="1"/>
</dbReference>
<dbReference type="PANTHER" id="PTHR10815">
    <property type="entry name" value="METHYLATED-DNA--PROTEIN-CYSTEINE METHYLTRANSFERASE"/>
    <property type="match status" value="1"/>
</dbReference>
<comment type="catalytic activity">
    <reaction evidence="1">
        <text>a 4-O-methyl-thymidine in DNA + L-cysteinyl-[protein] = a thymidine in DNA + S-methyl-L-cysteinyl-[protein]</text>
        <dbReference type="Rhea" id="RHEA:53428"/>
        <dbReference type="Rhea" id="RHEA-COMP:10131"/>
        <dbReference type="Rhea" id="RHEA-COMP:10132"/>
        <dbReference type="Rhea" id="RHEA-COMP:13555"/>
        <dbReference type="Rhea" id="RHEA-COMP:13556"/>
        <dbReference type="ChEBI" id="CHEBI:29950"/>
        <dbReference type="ChEBI" id="CHEBI:82612"/>
        <dbReference type="ChEBI" id="CHEBI:137386"/>
        <dbReference type="ChEBI" id="CHEBI:137387"/>
        <dbReference type="EC" id="2.1.1.63"/>
    </reaction>
</comment>
<name>A0A1G2T9B3_9BACT</name>
<dbReference type="InterPro" id="IPR014048">
    <property type="entry name" value="MethylDNA_cys_MeTrfase_DNA-bd"/>
</dbReference>
<keyword evidence="5" id="KW-0234">DNA repair</keyword>
<reference evidence="8 9" key="1">
    <citation type="journal article" date="2016" name="Nat. Commun.">
        <title>Thousands of microbial genomes shed light on interconnected biogeochemical processes in an aquifer system.</title>
        <authorList>
            <person name="Anantharaman K."/>
            <person name="Brown C.T."/>
            <person name="Hug L.A."/>
            <person name="Sharon I."/>
            <person name="Castelle C.J."/>
            <person name="Probst A.J."/>
            <person name="Thomas B.C."/>
            <person name="Singh A."/>
            <person name="Wilkins M.J."/>
            <person name="Karaoz U."/>
            <person name="Brodie E.L."/>
            <person name="Williams K.H."/>
            <person name="Hubbard S.S."/>
            <person name="Banfield J.F."/>
        </authorList>
    </citation>
    <scope>NUCLEOTIDE SEQUENCE [LARGE SCALE GENOMIC DNA]</scope>
</reference>
<dbReference type="Pfam" id="PF01035">
    <property type="entry name" value="DNA_binding_1"/>
    <property type="match status" value="1"/>
</dbReference>
<dbReference type="GO" id="GO:0003908">
    <property type="term" value="F:methylated-DNA-[protein]-cysteine S-methyltransferase activity"/>
    <property type="evidence" value="ECO:0007669"/>
    <property type="project" value="UniProtKB-EC"/>
</dbReference>
<keyword evidence="3 8" id="KW-0808">Transferase</keyword>
<protein>
    <submittedName>
        <fullName evidence="8">6-O-methylguanine DNA methyltransferase</fullName>
    </submittedName>
</protein>
<dbReference type="AlphaFoldDB" id="A0A1G2T9B3"/>
<dbReference type="PROSITE" id="PS00374">
    <property type="entry name" value="MGMT"/>
    <property type="match status" value="1"/>
</dbReference>
<evidence type="ECO:0000256" key="5">
    <source>
        <dbReference type="ARBA" id="ARBA00023204"/>
    </source>
</evidence>
<comment type="caution">
    <text evidence="8">The sequence shown here is derived from an EMBL/GenBank/DDBJ whole genome shotgun (WGS) entry which is preliminary data.</text>
</comment>
<keyword evidence="4" id="KW-0227">DNA damage</keyword>
<evidence type="ECO:0000256" key="2">
    <source>
        <dbReference type="ARBA" id="ARBA00022603"/>
    </source>
</evidence>
<comment type="catalytic activity">
    <reaction evidence="6">
        <text>a 6-O-methyl-2'-deoxyguanosine in DNA + L-cysteinyl-[protein] = S-methyl-L-cysteinyl-[protein] + a 2'-deoxyguanosine in DNA</text>
        <dbReference type="Rhea" id="RHEA:24000"/>
        <dbReference type="Rhea" id="RHEA-COMP:10131"/>
        <dbReference type="Rhea" id="RHEA-COMP:10132"/>
        <dbReference type="Rhea" id="RHEA-COMP:11367"/>
        <dbReference type="Rhea" id="RHEA-COMP:11368"/>
        <dbReference type="ChEBI" id="CHEBI:29950"/>
        <dbReference type="ChEBI" id="CHEBI:82612"/>
        <dbReference type="ChEBI" id="CHEBI:85445"/>
        <dbReference type="ChEBI" id="CHEBI:85448"/>
        <dbReference type="EC" id="2.1.1.63"/>
    </reaction>
</comment>
<evidence type="ECO:0000313" key="9">
    <source>
        <dbReference type="Proteomes" id="UP000179264"/>
    </source>
</evidence>
<evidence type="ECO:0000259" key="7">
    <source>
        <dbReference type="Pfam" id="PF01035"/>
    </source>
</evidence>
<evidence type="ECO:0000313" key="8">
    <source>
        <dbReference type="EMBL" id="OHA93867.1"/>
    </source>
</evidence>
<dbReference type="GO" id="GO:0032259">
    <property type="term" value="P:methylation"/>
    <property type="evidence" value="ECO:0007669"/>
    <property type="project" value="UniProtKB-KW"/>
</dbReference>
<evidence type="ECO:0000256" key="1">
    <source>
        <dbReference type="ARBA" id="ARBA00001286"/>
    </source>
</evidence>
<dbReference type="GO" id="GO:0006281">
    <property type="term" value="P:DNA repair"/>
    <property type="evidence" value="ECO:0007669"/>
    <property type="project" value="UniProtKB-KW"/>
</dbReference>
<dbReference type="Proteomes" id="UP000179264">
    <property type="component" value="Unassembled WGS sequence"/>
</dbReference>
<keyword evidence="2 8" id="KW-0489">Methyltransferase</keyword>
<dbReference type="PANTHER" id="PTHR10815:SF13">
    <property type="entry name" value="METHYLATED-DNA--PROTEIN-CYSTEINE METHYLTRANSFERASE"/>
    <property type="match status" value="1"/>
</dbReference>
<dbReference type="InterPro" id="IPR001497">
    <property type="entry name" value="MethylDNA_cys_MeTrfase_AS"/>
</dbReference>
<accession>A0A1G2T9B3</accession>
<evidence type="ECO:0000256" key="3">
    <source>
        <dbReference type="ARBA" id="ARBA00022679"/>
    </source>
</evidence>